<protein>
    <submittedName>
        <fullName evidence="2 4 5">Ankyrin repeat and SOCS box-containing 12</fullName>
    </submittedName>
</protein>
<dbReference type="PROSITE" id="PS50297">
    <property type="entry name" value="ANK_REP_REGION"/>
    <property type="match status" value="2"/>
</dbReference>
<dbReference type="GeneID" id="394543"/>
<dbReference type="Ensembl" id="ENSXETT00000105928">
    <property type="protein sequence ID" value="ENSXETP00000103662"/>
    <property type="gene ID" value="ENSXETG00000041637"/>
</dbReference>
<feature type="repeat" description="ANK" evidence="1">
    <location>
        <begin position="50"/>
        <end position="82"/>
    </location>
</feature>
<dbReference type="InterPro" id="IPR036770">
    <property type="entry name" value="Ankyrin_rpt-contain_sf"/>
</dbReference>
<evidence type="ECO:0000313" key="6">
    <source>
        <dbReference type="Xenbase" id="XB-GENE-5924779"/>
    </source>
</evidence>
<dbReference type="RefSeq" id="XP_031746142.1">
    <property type="nucleotide sequence ID" value="XM_031890282.1"/>
</dbReference>
<dbReference type="AlphaFoldDB" id="A0A803J721"/>
<dbReference type="PANTHER" id="PTHR24127:SF1">
    <property type="entry name" value="ANKYRIN REPEAT AND EF-HAND DOMAIN-CONTAINING PROTEIN 1"/>
    <property type="match status" value="1"/>
</dbReference>
<dbReference type="Pfam" id="PF12796">
    <property type="entry name" value="Ank_2"/>
    <property type="match status" value="1"/>
</dbReference>
<evidence type="ECO:0000313" key="3">
    <source>
        <dbReference type="Proteomes" id="UP000008143"/>
    </source>
</evidence>
<keyword evidence="3" id="KW-1185">Reference proteome</keyword>
<accession>A0A803J721</accession>
<evidence type="ECO:0000313" key="5">
    <source>
        <dbReference type="RefSeq" id="XP_031746142.1"/>
    </source>
</evidence>
<dbReference type="InterPro" id="IPR052801">
    <property type="entry name" value="Ankyrin-EF-hand"/>
</dbReference>
<name>A0A803J721_XENTR</name>
<evidence type="ECO:0000313" key="4">
    <source>
        <dbReference type="RefSeq" id="XP_031746141.1"/>
    </source>
</evidence>
<dbReference type="OrthoDB" id="539213at2759"/>
<evidence type="ECO:0000256" key="1">
    <source>
        <dbReference type="PROSITE-ProRule" id="PRU00023"/>
    </source>
</evidence>
<dbReference type="AGR" id="Xenbase:XB-GENE-5924779"/>
<dbReference type="Proteomes" id="UP000008143">
    <property type="component" value="Chromosome 8"/>
</dbReference>
<feature type="repeat" description="ANK" evidence="1">
    <location>
        <begin position="83"/>
        <end position="109"/>
    </location>
</feature>
<dbReference type="SMART" id="SM00248">
    <property type="entry name" value="ANK"/>
    <property type="match status" value="5"/>
</dbReference>
<dbReference type="Gene3D" id="1.25.40.20">
    <property type="entry name" value="Ankyrin repeat-containing domain"/>
    <property type="match status" value="1"/>
</dbReference>
<dbReference type="GeneTree" id="ENSGT00940000153902"/>
<proteinExistence type="predicted"/>
<organism evidence="2">
    <name type="scientific">Xenopus tropicalis</name>
    <name type="common">Western clawed frog</name>
    <name type="synonym">Silurana tropicalis</name>
    <dbReference type="NCBI Taxonomy" id="8364"/>
    <lineage>
        <taxon>Eukaryota</taxon>
        <taxon>Metazoa</taxon>
        <taxon>Chordata</taxon>
        <taxon>Craniata</taxon>
        <taxon>Vertebrata</taxon>
        <taxon>Euteleostomi</taxon>
        <taxon>Amphibia</taxon>
        <taxon>Batrachia</taxon>
        <taxon>Anura</taxon>
        <taxon>Pipoidea</taxon>
        <taxon>Pipidae</taxon>
        <taxon>Xenopodinae</taxon>
        <taxon>Xenopus</taxon>
        <taxon>Silurana</taxon>
    </lineage>
</organism>
<reference evidence="2" key="1">
    <citation type="journal article" date="2010" name="Science">
        <title>The genome of the Western clawed frog Xenopus tropicalis.</title>
        <authorList>
            <person name="Hellsten U."/>
            <person name="Harland R.M."/>
            <person name="Gilchrist M.J."/>
            <person name="Hendrix D."/>
            <person name="Jurka J."/>
            <person name="Kapitonov V."/>
            <person name="Ovcharenko I."/>
            <person name="Putnam N.H."/>
            <person name="Shu S."/>
            <person name="Taher L."/>
            <person name="Blitz I.L."/>
            <person name="Blumberg B."/>
            <person name="Dichmann D.S."/>
            <person name="Dubchak I."/>
            <person name="Amaya E."/>
            <person name="Detter J.C."/>
            <person name="Fletcher R."/>
            <person name="Gerhard D.S."/>
            <person name="Goodstein D."/>
            <person name="Graves T."/>
            <person name="Grigoriev I.V."/>
            <person name="Grimwood J."/>
            <person name="Kawashima T."/>
            <person name="Lindquist E."/>
            <person name="Lucas S.M."/>
            <person name="Mead P.E."/>
            <person name="Mitros T."/>
            <person name="Ogino H."/>
            <person name="Ohta Y."/>
            <person name="Poliakov A.V."/>
            <person name="Pollet N."/>
            <person name="Robert J."/>
            <person name="Salamov A."/>
            <person name="Sater A.K."/>
            <person name="Schmutz J."/>
            <person name="Terry A."/>
            <person name="Vize P.D."/>
            <person name="Warren W.C."/>
            <person name="Wells D."/>
            <person name="Wills A."/>
            <person name="Wilson R.K."/>
            <person name="Zimmerman L.B."/>
            <person name="Zorn A.M."/>
            <person name="Grainger R."/>
            <person name="Grammer T."/>
            <person name="Khokha M.K."/>
            <person name="Richardson P.M."/>
            <person name="Rokhsar D.S."/>
        </authorList>
    </citation>
    <scope>NUCLEOTIDE SEQUENCE [LARGE SCALE GENOMIC DNA]</scope>
    <source>
        <strain evidence="2">Nigerian</strain>
    </source>
</reference>
<dbReference type="PANTHER" id="PTHR24127">
    <property type="entry name" value="ANKYRIN REPEAT AND EF-HAND DOMAIN-CONTAINING PROTEIN 1"/>
    <property type="match status" value="1"/>
</dbReference>
<dbReference type="PROSITE" id="PS50088">
    <property type="entry name" value="ANK_REPEAT"/>
    <property type="match status" value="3"/>
</dbReference>
<sequence>MLQLRGHEYDLAESRRLHLTVAMDDPQQLSELLSQTRYKEVINSPSGWGVPETPLRCAASQGFLDCLKILLDNGAEVDSLDVKAQTPLFTAVSAGHLECVKELLQAGADPCGSAYNNCSPLLIAAHNRNDKILVELFKYGAEANVKSKRSDCALSIKTSTGPLYISAIYDRLHCFKTLLLYGADPDYNCTDPKLLQRIKHPRPVLEICLKHRVRVDYVKLLIDFGANIHLVDEDVIKLFVNGEAADLLMQERGKNTAQTYVAFIFQPAWITYLMNVRECDAIVSSEHPPCMADFRSSKDINVSVSLDHKKPTSTTKKDSSH</sequence>
<dbReference type="SUPFAM" id="SSF48403">
    <property type="entry name" value="Ankyrin repeat"/>
    <property type="match status" value="1"/>
</dbReference>
<dbReference type="CTD" id="142689"/>
<dbReference type="RefSeq" id="XP_031746141.1">
    <property type="nucleotide sequence ID" value="XM_031890281.1"/>
</dbReference>
<dbReference type="InterPro" id="IPR002110">
    <property type="entry name" value="Ankyrin_rpt"/>
</dbReference>
<feature type="repeat" description="ANK" evidence="1">
    <location>
        <begin position="116"/>
        <end position="148"/>
    </location>
</feature>
<evidence type="ECO:0000313" key="2">
    <source>
        <dbReference type="Ensembl" id="ENSXETP00000103662"/>
    </source>
</evidence>
<reference evidence="2" key="2">
    <citation type="submission" date="2021-03" db="UniProtKB">
        <authorList>
            <consortium name="Ensembl"/>
        </authorList>
    </citation>
    <scope>IDENTIFICATION</scope>
</reference>
<gene>
    <name evidence="2 4 5 6" type="primary">asb12</name>
</gene>
<dbReference type="Xenbase" id="XB-GENE-5924779">
    <property type="gene designation" value="asb12"/>
</dbReference>
<reference evidence="4 5" key="3">
    <citation type="submission" date="2025-04" db="UniProtKB">
        <authorList>
            <consortium name="RefSeq"/>
        </authorList>
    </citation>
    <scope>IDENTIFICATION</scope>
    <source>
        <strain evidence="4 5">Nigerian</strain>
        <tissue evidence="4 5">Liver and blood</tissue>
    </source>
</reference>
<keyword evidence="1" id="KW-0040">ANK repeat</keyword>